<evidence type="ECO:0000256" key="5">
    <source>
        <dbReference type="ARBA" id="ARBA00023125"/>
    </source>
</evidence>
<keyword evidence="6" id="KW-0804">Transcription</keyword>
<feature type="compositionally biased region" description="Polar residues" evidence="9">
    <location>
        <begin position="366"/>
        <end position="379"/>
    </location>
</feature>
<evidence type="ECO:0000256" key="8">
    <source>
        <dbReference type="PROSITE-ProRule" id="PRU00071"/>
    </source>
</evidence>
<dbReference type="Proteomes" id="UP001642360">
    <property type="component" value="Unassembled WGS sequence"/>
</dbReference>
<dbReference type="PANTHER" id="PTHR31089">
    <property type="entry name" value="CYCLIC DOF FACTOR 2"/>
    <property type="match status" value="1"/>
</dbReference>
<evidence type="ECO:0000256" key="9">
    <source>
        <dbReference type="SAM" id="MobiDB-lite"/>
    </source>
</evidence>
<organism evidence="11 12">
    <name type="scientific">Ilex paraguariensis</name>
    <name type="common">yerba mate</name>
    <dbReference type="NCBI Taxonomy" id="185542"/>
    <lineage>
        <taxon>Eukaryota</taxon>
        <taxon>Viridiplantae</taxon>
        <taxon>Streptophyta</taxon>
        <taxon>Embryophyta</taxon>
        <taxon>Tracheophyta</taxon>
        <taxon>Spermatophyta</taxon>
        <taxon>Magnoliopsida</taxon>
        <taxon>eudicotyledons</taxon>
        <taxon>Gunneridae</taxon>
        <taxon>Pentapetalae</taxon>
        <taxon>asterids</taxon>
        <taxon>campanulids</taxon>
        <taxon>Aquifoliales</taxon>
        <taxon>Aquifoliaceae</taxon>
        <taxon>Ilex</taxon>
    </lineage>
</organism>
<evidence type="ECO:0000256" key="1">
    <source>
        <dbReference type="ARBA" id="ARBA00022723"/>
    </source>
</evidence>
<evidence type="ECO:0000256" key="2">
    <source>
        <dbReference type="ARBA" id="ARBA00022771"/>
    </source>
</evidence>
<gene>
    <name evidence="11" type="ORF">ILEXP_LOCUS3307</name>
</gene>
<feature type="compositionally biased region" description="Acidic residues" evidence="9">
    <location>
        <begin position="58"/>
        <end position="67"/>
    </location>
</feature>
<dbReference type="EMBL" id="CAUOFW020000748">
    <property type="protein sequence ID" value="CAK9136331.1"/>
    <property type="molecule type" value="Genomic_DNA"/>
</dbReference>
<evidence type="ECO:0000256" key="4">
    <source>
        <dbReference type="ARBA" id="ARBA00023015"/>
    </source>
</evidence>
<evidence type="ECO:0000256" key="6">
    <source>
        <dbReference type="ARBA" id="ARBA00023163"/>
    </source>
</evidence>
<dbReference type="PROSITE" id="PS01361">
    <property type="entry name" value="ZF_DOF_1"/>
    <property type="match status" value="1"/>
</dbReference>
<protein>
    <recommendedName>
        <fullName evidence="10">Dof-type domain-containing protein</fullName>
    </recommendedName>
</protein>
<dbReference type="PROSITE" id="PS50884">
    <property type="entry name" value="ZF_DOF_2"/>
    <property type="match status" value="1"/>
</dbReference>
<reference evidence="11 12" key="1">
    <citation type="submission" date="2024-02" db="EMBL/GenBank/DDBJ databases">
        <authorList>
            <person name="Vignale AGUSTIN F."/>
            <person name="Sosa J E."/>
            <person name="Modenutti C."/>
        </authorList>
    </citation>
    <scope>NUCLEOTIDE SEQUENCE [LARGE SCALE GENOMIC DNA]</scope>
</reference>
<comment type="subcellular location">
    <subcellularLocation>
        <location evidence="8">Nucleus</location>
    </subcellularLocation>
</comment>
<feature type="region of interest" description="Disordered" evidence="9">
    <location>
        <begin position="245"/>
        <end position="287"/>
    </location>
</feature>
<evidence type="ECO:0000256" key="3">
    <source>
        <dbReference type="ARBA" id="ARBA00022833"/>
    </source>
</evidence>
<evidence type="ECO:0000259" key="10">
    <source>
        <dbReference type="PROSITE" id="PS50884"/>
    </source>
</evidence>
<name>A0ABC8QVQ8_9AQUA</name>
<dbReference type="InterPro" id="IPR003851">
    <property type="entry name" value="Znf_Dof"/>
</dbReference>
<keyword evidence="3" id="KW-0862">Zinc</keyword>
<evidence type="ECO:0000256" key="7">
    <source>
        <dbReference type="ARBA" id="ARBA00023242"/>
    </source>
</evidence>
<dbReference type="Pfam" id="PF02701">
    <property type="entry name" value="Zn_ribbon_Dof"/>
    <property type="match status" value="1"/>
</dbReference>
<feature type="region of interest" description="Disordered" evidence="9">
    <location>
        <begin position="29"/>
        <end position="122"/>
    </location>
</feature>
<feature type="compositionally biased region" description="Basic and acidic residues" evidence="9">
    <location>
        <begin position="87"/>
        <end position="107"/>
    </location>
</feature>
<feature type="compositionally biased region" description="Low complexity" evidence="9">
    <location>
        <begin position="268"/>
        <end position="279"/>
    </location>
</feature>
<feature type="domain" description="Dof-type" evidence="10">
    <location>
        <begin position="127"/>
        <end position="181"/>
    </location>
</feature>
<keyword evidence="1" id="KW-0479">Metal-binding</keyword>
<keyword evidence="5 8" id="KW-0238">DNA-binding</keyword>
<keyword evidence="12" id="KW-1185">Reference proteome</keyword>
<evidence type="ECO:0000313" key="12">
    <source>
        <dbReference type="Proteomes" id="UP001642360"/>
    </source>
</evidence>
<dbReference type="GO" id="GO:0008270">
    <property type="term" value="F:zinc ion binding"/>
    <property type="evidence" value="ECO:0007669"/>
    <property type="project" value="UniProtKB-KW"/>
</dbReference>
<dbReference type="GO" id="GO:0003677">
    <property type="term" value="F:DNA binding"/>
    <property type="evidence" value="ECO:0007669"/>
    <property type="project" value="UniProtKB-UniRule"/>
</dbReference>
<dbReference type="PANTHER" id="PTHR31089:SF52">
    <property type="entry name" value="CYCLIC DOF FACTOR 1-LIKE"/>
    <property type="match status" value="1"/>
</dbReference>
<comment type="caution">
    <text evidence="11">The sequence shown here is derived from an EMBL/GenBank/DDBJ whole genome shotgun (WGS) entry which is preliminary data.</text>
</comment>
<sequence length="486" mass="52526">MSEVKDSAIKLFGKTIQLSPEEGVSCAVTTTKVDSDHHDQHSSNANTSLVNKKPSGEELLETEEDDDSSHQVGEVLIATATSSGITEDPKTPSDDRENLKPKATKEEDSNETNDSQEKTLKKPDKIIPCPRCNSMDTKFCYYNNYNVNQPRHFCKNCQRYWTAGGTMRNVPVGSGRRKNKSAAASHYCQIIVSEALQAAQADPANGIHHPTLKPNGTVLTFGSDAPLCKSMVSVLNLAEKSQNHVGNGFHGPEQSIPDSCGGGENGDDQSGGSSSSASNLTEKGSNAGLQDSMIKNFQVFPSPVQCIPGPPWHFPGNSGQWRSPMPPPAFGPSGFPVSFYPAPTYWGSTVSSPWNMPWVSPPPSSPDHSGLSSRPNSPTLGKHSRDGNMLKLSNLEKDNPLQDKNTEGFVWIPKTLRIDDPSKAAKSSIWSTLGIKNEKTSSINGGSLFKAFQPKGKRKNHIDKTSLVLQANPAALSRSLNFHEST</sequence>
<keyword evidence="4" id="KW-0805">Transcription regulation</keyword>
<proteinExistence type="predicted"/>
<feature type="region of interest" description="Disordered" evidence="9">
    <location>
        <begin position="361"/>
        <end position="387"/>
    </location>
</feature>
<accession>A0ABC8QVQ8</accession>
<dbReference type="GO" id="GO:0005634">
    <property type="term" value="C:nucleus"/>
    <property type="evidence" value="ECO:0007669"/>
    <property type="project" value="UniProtKB-SubCell"/>
</dbReference>
<dbReference type="AlphaFoldDB" id="A0ABC8QVQ8"/>
<keyword evidence="2 8" id="KW-0863">Zinc-finger</keyword>
<evidence type="ECO:0000313" key="11">
    <source>
        <dbReference type="EMBL" id="CAK9136331.1"/>
    </source>
</evidence>
<dbReference type="InterPro" id="IPR045174">
    <property type="entry name" value="Dof"/>
</dbReference>
<keyword evidence="7 8" id="KW-0539">Nucleus</keyword>